<dbReference type="Proteomes" id="UP000276133">
    <property type="component" value="Unassembled WGS sequence"/>
</dbReference>
<sequence>MSQNDTNFYQNNQRNQSIKLISKNNPQMIINTYSNEQTNRSLVNSNVPICNQPNELCCVLCGLGENNMLALGKLSKFKSTFQLNSNNFINLKNILLNSNSNDSNNTKIISHNYKV</sequence>
<dbReference type="AlphaFoldDB" id="A0A3M7SXL6"/>
<name>A0A3M7SXL6_BRAPC</name>
<accession>A0A3M7SXL6</accession>
<evidence type="ECO:0000313" key="2">
    <source>
        <dbReference type="Proteomes" id="UP000276133"/>
    </source>
</evidence>
<reference evidence="1 2" key="1">
    <citation type="journal article" date="2018" name="Sci. Rep.">
        <title>Genomic signatures of local adaptation to the degree of environmental predictability in rotifers.</title>
        <authorList>
            <person name="Franch-Gras L."/>
            <person name="Hahn C."/>
            <person name="Garcia-Roger E.M."/>
            <person name="Carmona M.J."/>
            <person name="Serra M."/>
            <person name="Gomez A."/>
        </authorList>
    </citation>
    <scope>NUCLEOTIDE SEQUENCE [LARGE SCALE GENOMIC DNA]</scope>
    <source>
        <strain evidence="1">HYR1</strain>
    </source>
</reference>
<organism evidence="1 2">
    <name type="scientific">Brachionus plicatilis</name>
    <name type="common">Marine rotifer</name>
    <name type="synonym">Brachionus muelleri</name>
    <dbReference type="NCBI Taxonomy" id="10195"/>
    <lineage>
        <taxon>Eukaryota</taxon>
        <taxon>Metazoa</taxon>
        <taxon>Spiralia</taxon>
        <taxon>Gnathifera</taxon>
        <taxon>Rotifera</taxon>
        <taxon>Eurotatoria</taxon>
        <taxon>Monogononta</taxon>
        <taxon>Pseudotrocha</taxon>
        <taxon>Ploima</taxon>
        <taxon>Brachionidae</taxon>
        <taxon>Brachionus</taxon>
    </lineage>
</organism>
<evidence type="ECO:0000313" key="1">
    <source>
        <dbReference type="EMBL" id="RNA40320.1"/>
    </source>
</evidence>
<comment type="caution">
    <text evidence="1">The sequence shown here is derived from an EMBL/GenBank/DDBJ whole genome shotgun (WGS) entry which is preliminary data.</text>
</comment>
<protein>
    <submittedName>
        <fullName evidence="1">Uncharacterized protein</fullName>
    </submittedName>
</protein>
<keyword evidence="2" id="KW-1185">Reference proteome</keyword>
<proteinExistence type="predicted"/>
<dbReference type="EMBL" id="REGN01000654">
    <property type="protein sequence ID" value="RNA40320.1"/>
    <property type="molecule type" value="Genomic_DNA"/>
</dbReference>
<gene>
    <name evidence="1" type="ORF">BpHYR1_017929</name>
</gene>